<dbReference type="PANTHER" id="PTHR21192:SF2">
    <property type="entry name" value="NADH DEHYDROGENASE [UBIQUINONE] 1 ALPHA SUBCOMPLEX ASSEMBLY FACTOR 3"/>
    <property type="match status" value="1"/>
</dbReference>
<comment type="similarity">
    <text evidence="4">Belongs to the NDUFAF3 family.</text>
</comment>
<dbReference type="GO" id="GO:0032981">
    <property type="term" value="P:mitochondrial respiratory chain complex I assembly"/>
    <property type="evidence" value="ECO:0007669"/>
    <property type="project" value="InterPro"/>
</dbReference>
<dbReference type="Gene3D" id="3.40.1230.10">
    <property type="entry name" value="MTH938-like"/>
    <property type="match status" value="1"/>
</dbReference>
<dbReference type="InterPro" id="IPR036748">
    <property type="entry name" value="MTH938-like_sf"/>
</dbReference>
<protein>
    <recommendedName>
        <fullName evidence="2">NADH dehydrogenase [ubiquinone] 1 alpha subcomplex assembly factor 3</fullName>
    </recommendedName>
</protein>
<evidence type="ECO:0000256" key="2">
    <source>
        <dbReference type="ARBA" id="ARBA00021776"/>
    </source>
</evidence>
<dbReference type="STRING" id="112090.W4H4H9"/>
<evidence type="ECO:0000256" key="3">
    <source>
        <dbReference type="ARBA" id="ARBA00023128"/>
    </source>
</evidence>
<proteinExistence type="inferred from homology"/>
<dbReference type="Pfam" id="PF04430">
    <property type="entry name" value="DUF498"/>
    <property type="match status" value="1"/>
</dbReference>
<gene>
    <name evidence="5" type="ORF">H257_01874</name>
</gene>
<dbReference type="GO" id="GO:0005743">
    <property type="term" value="C:mitochondrial inner membrane"/>
    <property type="evidence" value="ECO:0007669"/>
    <property type="project" value="TreeGrafter"/>
</dbReference>
<organism evidence="5">
    <name type="scientific">Aphanomyces astaci</name>
    <name type="common">Crayfish plague agent</name>
    <dbReference type="NCBI Taxonomy" id="112090"/>
    <lineage>
        <taxon>Eukaryota</taxon>
        <taxon>Sar</taxon>
        <taxon>Stramenopiles</taxon>
        <taxon>Oomycota</taxon>
        <taxon>Saprolegniomycetes</taxon>
        <taxon>Saprolegniales</taxon>
        <taxon>Verrucalvaceae</taxon>
        <taxon>Aphanomyces</taxon>
    </lineage>
</organism>
<dbReference type="EMBL" id="KI913116">
    <property type="protein sequence ID" value="ETV86802.1"/>
    <property type="molecule type" value="Genomic_DNA"/>
</dbReference>
<comment type="subcellular location">
    <subcellularLocation>
        <location evidence="1">Mitochondrion</location>
    </subcellularLocation>
</comment>
<dbReference type="GeneID" id="20803870"/>
<dbReference type="OrthoDB" id="20681at2759"/>
<evidence type="ECO:0000313" key="5">
    <source>
        <dbReference type="EMBL" id="ETV86802.1"/>
    </source>
</evidence>
<dbReference type="PANTHER" id="PTHR21192">
    <property type="entry name" value="NUCLEAR PROTEIN E3-3"/>
    <property type="match status" value="1"/>
</dbReference>
<dbReference type="CDD" id="cd05125">
    <property type="entry name" value="Mth938_2P1-like"/>
    <property type="match status" value="1"/>
</dbReference>
<keyword evidence="3" id="KW-0496">Mitochondrion</keyword>
<accession>W4H4H9</accession>
<dbReference type="SUPFAM" id="SSF64076">
    <property type="entry name" value="MTH938-like"/>
    <property type="match status" value="1"/>
</dbReference>
<evidence type="ECO:0000256" key="4">
    <source>
        <dbReference type="ARBA" id="ARBA00049984"/>
    </source>
</evidence>
<name>W4H4H9_APHAT</name>
<dbReference type="InterPro" id="IPR034095">
    <property type="entry name" value="NDUF3"/>
</dbReference>
<dbReference type="InterPro" id="IPR007523">
    <property type="entry name" value="NDUFAF3/AAMDC"/>
</dbReference>
<reference evidence="5" key="1">
    <citation type="submission" date="2013-12" db="EMBL/GenBank/DDBJ databases">
        <title>The Genome Sequence of Aphanomyces astaci APO3.</title>
        <authorList>
            <consortium name="The Broad Institute Genomics Platform"/>
            <person name="Russ C."/>
            <person name="Tyler B."/>
            <person name="van West P."/>
            <person name="Dieguez-Uribeondo J."/>
            <person name="Young S.K."/>
            <person name="Zeng Q."/>
            <person name="Gargeya S."/>
            <person name="Fitzgerald M."/>
            <person name="Abouelleil A."/>
            <person name="Alvarado L."/>
            <person name="Chapman S.B."/>
            <person name="Gainer-Dewar J."/>
            <person name="Goldberg J."/>
            <person name="Griggs A."/>
            <person name="Gujja S."/>
            <person name="Hansen M."/>
            <person name="Howarth C."/>
            <person name="Imamovic A."/>
            <person name="Ireland A."/>
            <person name="Larimer J."/>
            <person name="McCowan C."/>
            <person name="Murphy C."/>
            <person name="Pearson M."/>
            <person name="Poon T.W."/>
            <person name="Priest M."/>
            <person name="Roberts A."/>
            <person name="Saif S."/>
            <person name="Shea T."/>
            <person name="Sykes S."/>
            <person name="Wortman J."/>
            <person name="Nusbaum C."/>
            <person name="Birren B."/>
        </authorList>
    </citation>
    <scope>NUCLEOTIDE SEQUENCE [LARGE SCALE GENOMIC DNA]</scope>
    <source>
        <strain evidence="5">APO3</strain>
    </source>
</reference>
<sequence length="159" mass="17880">MLQRVLRRQVVRAAAGSVRWINYGHDMHKEMMTDTQKVAITEYDEGGFVVNEVNLRGSIAVFPEIAMMWKPQTMDEITKESLTIFAVANPPVEILVLGCGKRIPRLLEPELAEYLKFHGIVVEYVDSFNACATFNILNAEDRKVAAAILPVEPFSIKSV</sequence>
<evidence type="ECO:0000256" key="1">
    <source>
        <dbReference type="ARBA" id="ARBA00004173"/>
    </source>
</evidence>
<dbReference type="VEuPathDB" id="FungiDB:H257_01874"/>
<dbReference type="AlphaFoldDB" id="W4H4H9"/>
<dbReference type="RefSeq" id="XP_009823601.1">
    <property type="nucleotide sequence ID" value="XM_009825299.1"/>
</dbReference>